<reference evidence="2 3" key="1">
    <citation type="submission" date="2015-01" db="EMBL/GenBank/DDBJ databases">
        <title>The Genome Sequence of Rhinocladiella mackenzie CBS 650.93.</title>
        <authorList>
            <consortium name="The Broad Institute Genomics Platform"/>
            <person name="Cuomo C."/>
            <person name="de Hoog S."/>
            <person name="Gorbushina A."/>
            <person name="Stielow B."/>
            <person name="Teixiera M."/>
            <person name="Abouelleil A."/>
            <person name="Chapman S.B."/>
            <person name="Priest M."/>
            <person name="Young S.K."/>
            <person name="Wortman J."/>
            <person name="Nusbaum C."/>
            <person name="Birren B."/>
        </authorList>
    </citation>
    <scope>NUCLEOTIDE SEQUENCE [LARGE SCALE GENOMIC DNA]</scope>
    <source>
        <strain evidence="2 3">CBS 650.93</strain>
    </source>
</reference>
<dbReference type="InterPro" id="IPR010730">
    <property type="entry name" value="HET"/>
</dbReference>
<dbReference type="AlphaFoldDB" id="A0A0D2IKI1"/>
<keyword evidence="3" id="KW-1185">Reference proteome</keyword>
<dbReference type="EMBL" id="KN847479">
    <property type="protein sequence ID" value="KIX03741.1"/>
    <property type="molecule type" value="Genomic_DNA"/>
</dbReference>
<sequence length="867" mass="97847">MSRWHESGCRSPDVALLDNLPFCNYCFAIALHDGITHNATLPILPLHKVRSQSQMNLTWPSVVHYSRTDPASDDCSVHGSAADARLRSSSPIGGARHHGDAFKPWNETALFPRINTDDQIRLLRVTAGQPGEPVHVHAEVACLKNSSFPPYDILSYIKADDFGDNTKRCPIFIGPYWDIVYVPLSSEEAFRSIRYKQADRTMWVDFLCINQEDVDENTRQVSLLREILTNASGTLIYPGHASADTGMALDFIESTASTSRTTGRRATGDQKSRSALQSLVQRLCFSRVWAIQEVLLAKRLEIVYEQRAVPWPEKHSGCDFIDTQVSSWLLERRLCHGSTGRGLVRLLLYSSLCQCSDPRDKVFGILGLFRKENFTPDYRLCVESVYIGVAAYLIKNCRAFEIFALATTAKRELCIPSWVPDWSHPVTWKFPEPGPGFGQEDEVDMSNDAVRVVTPVVFDSVTDSEPEILIDANTGSLQIRAWRLCAVTGEIVQGHDQTKVIMNKGRRGTLVLSVLDGTYRIGSDFVFLLHGWDHPIVLRHHPGTDSYSVISVCAIAFGPPSVGTIWLLPSKNPSLFQGTTKVSKLTQVENDLLLAFHSNLSILCETHLDIQQEYAVSSISPTVEAMVLDFSLLSLTGLSEVESRLRDIWNNLEQQLGWMFLDQVAVWHFLRDMDAGSKEDLLGEGTVLFDKLEATMCERFCGLTLPSTYQWDLRQFCWSFIRTPIPQSATSESNWTPMLTQLKSQLSEIRRWVEVSEQLLIVFEYSRLVLQKSWTCFPGTGLPEKWRSNWRCFHETLVLDPGKGQQFHPGCLWDWAEFKTSLCLRGLLQEQKIPPQLDPSVNINMAARLGLRSLGLELDRSDRIQID</sequence>
<dbReference type="HOGENOM" id="CLU_323889_0_0_1"/>
<dbReference type="Proteomes" id="UP000053617">
    <property type="component" value="Unassembled WGS sequence"/>
</dbReference>
<feature type="domain" description="Heterokaryon incompatibility" evidence="1">
    <location>
        <begin position="151"/>
        <end position="293"/>
    </location>
</feature>
<evidence type="ECO:0000259" key="1">
    <source>
        <dbReference type="Pfam" id="PF06985"/>
    </source>
</evidence>
<organism evidence="2 3">
    <name type="scientific">Rhinocladiella mackenziei CBS 650.93</name>
    <dbReference type="NCBI Taxonomy" id="1442369"/>
    <lineage>
        <taxon>Eukaryota</taxon>
        <taxon>Fungi</taxon>
        <taxon>Dikarya</taxon>
        <taxon>Ascomycota</taxon>
        <taxon>Pezizomycotina</taxon>
        <taxon>Eurotiomycetes</taxon>
        <taxon>Chaetothyriomycetidae</taxon>
        <taxon>Chaetothyriales</taxon>
        <taxon>Herpotrichiellaceae</taxon>
        <taxon>Rhinocladiella</taxon>
    </lineage>
</organism>
<proteinExistence type="predicted"/>
<evidence type="ECO:0000313" key="3">
    <source>
        <dbReference type="Proteomes" id="UP000053617"/>
    </source>
</evidence>
<dbReference type="GeneID" id="25295365"/>
<evidence type="ECO:0000313" key="2">
    <source>
        <dbReference type="EMBL" id="KIX03741.1"/>
    </source>
</evidence>
<gene>
    <name evidence="2" type="ORF">Z518_07294</name>
</gene>
<protein>
    <recommendedName>
        <fullName evidence="1">Heterokaryon incompatibility domain-containing protein</fullName>
    </recommendedName>
</protein>
<dbReference type="Pfam" id="PF06985">
    <property type="entry name" value="HET"/>
    <property type="match status" value="1"/>
</dbReference>
<name>A0A0D2IKI1_9EURO</name>
<dbReference type="InterPro" id="IPR052895">
    <property type="entry name" value="HetReg/Transcr_Mod"/>
</dbReference>
<dbReference type="VEuPathDB" id="FungiDB:Z518_07294"/>
<dbReference type="OrthoDB" id="2157530at2759"/>
<dbReference type="PANTHER" id="PTHR24148:SF64">
    <property type="entry name" value="HETEROKARYON INCOMPATIBILITY DOMAIN-CONTAINING PROTEIN"/>
    <property type="match status" value="1"/>
</dbReference>
<dbReference type="RefSeq" id="XP_013270877.1">
    <property type="nucleotide sequence ID" value="XM_013415423.1"/>
</dbReference>
<dbReference type="PANTHER" id="PTHR24148">
    <property type="entry name" value="ANKYRIN REPEAT DOMAIN-CONTAINING PROTEIN 39 HOMOLOG-RELATED"/>
    <property type="match status" value="1"/>
</dbReference>
<accession>A0A0D2IKI1</accession>